<reference evidence="2" key="1">
    <citation type="journal article" date="2020" name="Stud. Mycol.">
        <title>101 Dothideomycetes genomes: a test case for predicting lifestyles and emergence of pathogens.</title>
        <authorList>
            <person name="Haridas S."/>
            <person name="Albert R."/>
            <person name="Binder M."/>
            <person name="Bloem J."/>
            <person name="Labutti K."/>
            <person name="Salamov A."/>
            <person name="Andreopoulos B."/>
            <person name="Baker S."/>
            <person name="Barry K."/>
            <person name="Bills G."/>
            <person name="Bluhm B."/>
            <person name="Cannon C."/>
            <person name="Castanera R."/>
            <person name="Culley D."/>
            <person name="Daum C."/>
            <person name="Ezra D."/>
            <person name="Gonzalez J."/>
            <person name="Henrissat B."/>
            <person name="Kuo A."/>
            <person name="Liang C."/>
            <person name="Lipzen A."/>
            <person name="Lutzoni F."/>
            <person name="Magnuson J."/>
            <person name="Mondo S."/>
            <person name="Nolan M."/>
            <person name="Ohm R."/>
            <person name="Pangilinan J."/>
            <person name="Park H.-J."/>
            <person name="Ramirez L."/>
            <person name="Alfaro M."/>
            <person name="Sun H."/>
            <person name="Tritt A."/>
            <person name="Yoshinaga Y."/>
            <person name="Zwiers L.-H."/>
            <person name="Turgeon B."/>
            <person name="Goodwin S."/>
            <person name="Spatafora J."/>
            <person name="Crous P."/>
            <person name="Grigoriev I."/>
        </authorList>
    </citation>
    <scope>NUCLEOTIDE SEQUENCE</scope>
    <source>
        <strain evidence="2">CBS 122367</strain>
    </source>
</reference>
<evidence type="ECO:0000313" key="2">
    <source>
        <dbReference type="EMBL" id="KAF2679117.1"/>
    </source>
</evidence>
<protein>
    <submittedName>
        <fullName evidence="2">Uncharacterized protein</fullName>
    </submittedName>
</protein>
<dbReference type="AlphaFoldDB" id="A0A6G1ILK2"/>
<feature type="region of interest" description="Disordered" evidence="1">
    <location>
        <begin position="192"/>
        <end position="224"/>
    </location>
</feature>
<dbReference type="Proteomes" id="UP000799291">
    <property type="component" value="Unassembled WGS sequence"/>
</dbReference>
<evidence type="ECO:0000256" key="1">
    <source>
        <dbReference type="SAM" id="MobiDB-lite"/>
    </source>
</evidence>
<proteinExistence type="predicted"/>
<name>A0A6G1ILK2_9PLEO</name>
<accession>A0A6G1ILK2</accession>
<organism evidence="2 3">
    <name type="scientific">Lentithecium fluviatile CBS 122367</name>
    <dbReference type="NCBI Taxonomy" id="1168545"/>
    <lineage>
        <taxon>Eukaryota</taxon>
        <taxon>Fungi</taxon>
        <taxon>Dikarya</taxon>
        <taxon>Ascomycota</taxon>
        <taxon>Pezizomycotina</taxon>
        <taxon>Dothideomycetes</taxon>
        <taxon>Pleosporomycetidae</taxon>
        <taxon>Pleosporales</taxon>
        <taxon>Massarineae</taxon>
        <taxon>Lentitheciaceae</taxon>
        <taxon>Lentithecium</taxon>
    </lineage>
</organism>
<keyword evidence="3" id="KW-1185">Reference proteome</keyword>
<feature type="non-terminal residue" evidence="2">
    <location>
        <position position="1"/>
    </location>
</feature>
<sequence length="345" mass="38644">LVAQAAERVANALNDLKRALDDRDGTSAGASGKLVLTLNGGASWSRSYALCIVPSEEGDEFPVRVEATLQKRRSKTNGEAPVLANGAATTAPTASMPKPTRRDSDAELEKDLVSQKRRRLEGGDGSANKRMRTDGDEDIMPFITKEDMEGIFSRLREDIQEDTTECVNHVQKVLRRFKEEWHEKCQWDLEHRSRPSRALRNSEVGTATTPDASFPSPDVDRDDQDITIPDLIRKESKLIGSQIRWVEECRRVAADLHDKREENWRTTSAGFHDQARQDRESFQSKMLHESGLHTQTLNQILNEVKTIGLYTQSMKWETPASLNVGSAYHQAPPVVPSFPAQAKPT</sequence>
<feature type="non-terminal residue" evidence="2">
    <location>
        <position position="345"/>
    </location>
</feature>
<gene>
    <name evidence="2" type="ORF">K458DRAFT_257405</name>
</gene>
<dbReference type="OrthoDB" id="3645916at2759"/>
<feature type="region of interest" description="Disordered" evidence="1">
    <location>
        <begin position="72"/>
        <end position="134"/>
    </location>
</feature>
<dbReference type="EMBL" id="MU005606">
    <property type="protein sequence ID" value="KAF2679117.1"/>
    <property type="molecule type" value="Genomic_DNA"/>
</dbReference>
<evidence type="ECO:0000313" key="3">
    <source>
        <dbReference type="Proteomes" id="UP000799291"/>
    </source>
</evidence>
<feature type="compositionally biased region" description="Basic and acidic residues" evidence="1">
    <location>
        <begin position="100"/>
        <end position="114"/>
    </location>
</feature>